<dbReference type="Gene3D" id="3.40.630.30">
    <property type="match status" value="1"/>
</dbReference>
<dbReference type="Pfam" id="PF13302">
    <property type="entry name" value="Acetyltransf_3"/>
    <property type="match status" value="1"/>
</dbReference>
<protein>
    <submittedName>
        <fullName evidence="2">GNAT family protein</fullName>
    </submittedName>
</protein>
<evidence type="ECO:0000313" key="2">
    <source>
        <dbReference type="EMBL" id="MCY1010188.1"/>
    </source>
</evidence>
<dbReference type="PANTHER" id="PTHR43792">
    <property type="entry name" value="GNAT FAMILY, PUTATIVE (AFU_ORTHOLOGUE AFUA_3G00765)-RELATED-RELATED"/>
    <property type="match status" value="1"/>
</dbReference>
<dbReference type="GO" id="GO:0016747">
    <property type="term" value="F:acyltransferase activity, transferring groups other than amino-acyl groups"/>
    <property type="evidence" value="ECO:0007669"/>
    <property type="project" value="InterPro"/>
</dbReference>
<dbReference type="PANTHER" id="PTHR43792:SF1">
    <property type="entry name" value="N-ACETYLTRANSFERASE DOMAIN-CONTAINING PROTEIN"/>
    <property type="match status" value="1"/>
</dbReference>
<proteinExistence type="predicted"/>
<dbReference type="Proteomes" id="UP001150924">
    <property type="component" value="Unassembled WGS sequence"/>
</dbReference>
<evidence type="ECO:0000259" key="1">
    <source>
        <dbReference type="PROSITE" id="PS51186"/>
    </source>
</evidence>
<dbReference type="InterPro" id="IPR000182">
    <property type="entry name" value="GNAT_dom"/>
</dbReference>
<accession>A0A9X3F2F3</accession>
<gene>
    <name evidence="2" type="ORF">OV079_32405</name>
</gene>
<comment type="caution">
    <text evidence="2">The sequence shown here is derived from an EMBL/GenBank/DDBJ whole genome shotgun (WGS) entry which is preliminary data.</text>
</comment>
<dbReference type="InterPro" id="IPR016181">
    <property type="entry name" value="Acyl_CoA_acyltransferase"/>
</dbReference>
<feature type="domain" description="N-acetyltransferase" evidence="1">
    <location>
        <begin position="44"/>
        <end position="210"/>
    </location>
</feature>
<keyword evidence="3" id="KW-1185">Reference proteome</keyword>
<dbReference type="EMBL" id="JAPNKE010000002">
    <property type="protein sequence ID" value="MCY1010188.1"/>
    <property type="molecule type" value="Genomic_DNA"/>
</dbReference>
<organism evidence="2 3">
    <name type="scientific">Nannocystis pusilla</name>
    <dbReference type="NCBI Taxonomy" id="889268"/>
    <lineage>
        <taxon>Bacteria</taxon>
        <taxon>Pseudomonadati</taxon>
        <taxon>Myxococcota</taxon>
        <taxon>Polyangia</taxon>
        <taxon>Nannocystales</taxon>
        <taxon>Nannocystaceae</taxon>
        <taxon>Nannocystis</taxon>
    </lineage>
</organism>
<dbReference type="PROSITE" id="PS51186">
    <property type="entry name" value="GNAT"/>
    <property type="match status" value="1"/>
</dbReference>
<dbReference type="SUPFAM" id="SSF55729">
    <property type="entry name" value="Acyl-CoA N-acyltransferases (Nat)"/>
    <property type="match status" value="1"/>
</dbReference>
<evidence type="ECO:0000313" key="3">
    <source>
        <dbReference type="Proteomes" id="UP001150924"/>
    </source>
</evidence>
<dbReference type="InterPro" id="IPR051531">
    <property type="entry name" value="N-acetyltransferase"/>
</dbReference>
<name>A0A9X3F2F3_9BACT</name>
<reference evidence="2" key="1">
    <citation type="submission" date="2022-11" db="EMBL/GenBank/DDBJ databases">
        <title>Minimal conservation of predation-associated metabolite biosynthetic gene clusters underscores biosynthetic potential of Myxococcota including descriptions for ten novel species: Archangium lansinium sp. nov., Myxococcus landrumus sp. nov., Nannocystis bai.</title>
        <authorList>
            <person name="Ahearne A."/>
            <person name="Stevens C."/>
            <person name="Phillips K."/>
        </authorList>
    </citation>
    <scope>NUCLEOTIDE SEQUENCE</scope>
    <source>
        <strain evidence="2">Na p29</strain>
    </source>
</reference>
<dbReference type="AlphaFoldDB" id="A0A9X3F2F3"/>
<dbReference type="RefSeq" id="WP_267773038.1">
    <property type="nucleotide sequence ID" value="NZ_JAPNKE010000002.1"/>
</dbReference>
<sequence>MLFRAPLRRRSPLFGICVGRRARLAYIGGEHGVVVPPEILTKRLRLDDLTADDAHALFTYRSHPEVTRFQGWCPAAVEDAGAFIARNATKPFNQHDSWYQLAIRAADTGALIGDFGVHFIGDDGQQAEIGFTIDPASQRRGLGSEAVIAVLDHLFTALQKHRVYASVDPRNEASMALLKKVGMRQEAHFRESLFWKGEWVDDVVFALLRSEWRA</sequence>